<dbReference type="EMBL" id="JDVG02000702">
    <property type="protein sequence ID" value="KFB70447.1"/>
    <property type="molecule type" value="Genomic_DNA"/>
</dbReference>
<accession>A0A084Y6V3</accession>
<dbReference type="Proteomes" id="UP000020077">
    <property type="component" value="Unassembled WGS sequence"/>
</dbReference>
<dbReference type="PANTHER" id="PTHR33608">
    <property type="entry name" value="BLL2464 PROTEIN"/>
    <property type="match status" value="1"/>
</dbReference>
<feature type="domain" description="DUF58" evidence="1">
    <location>
        <begin position="199"/>
        <end position="387"/>
    </location>
</feature>
<name>A0A084Y6V3_9PROT</name>
<proteinExistence type="predicted"/>
<dbReference type="InterPro" id="IPR036465">
    <property type="entry name" value="vWFA_dom_sf"/>
</dbReference>
<dbReference type="AlphaFoldDB" id="A0A084Y6V3"/>
<dbReference type="CDD" id="cd00198">
    <property type="entry name" value="vWFA"/>
    <property type="match status" value="1"/>
</dbReference>
<evidence type="ECO:0000259" key="1">
    <source>
        <dbReference type="Pfam" id="PF01882"/>
    </source>
</evidence>
<sequence>MLLPDHRLLLAAGLWLLLGLAVAVVPSLLALWQATAATLFGLAAADALSAWRRRGRITVQRDLSHAMPVGTWQNIGLYLRCDSGQQASGWLIDRHPAAFLSEGLPLRFTIAADRYLRVAYRVSVSERGRQVFDGVNLRCSSPLRLWLLHESIALQDVVRVFPNFARIAHYTLLATDHRLSQIGILQRRRRGEGMEFQQLRDYHQDDSPRQIDWKASSRVGRLISRAYADDRDQQIVFLLDCGGRMRARDGELSHFDHTLNSLLLLAWVALRQGDAVGLATFGHAAPRVLPPRKSLATLQAMMNAVYDLQPSLQVPDYLRACASLSQRLRKRALVILVTNLRDEDDDTLLPAVEQLRRRHAVSIASLREAVLDDLLEAPVSDFDAALTRAAGLEYLQARRRQVALLRHAGVEILDVAARELPVALINHYWARKRAGAL</sequence>
<dbReference type="InterPro" id="IPR002881">
    <property type="entry name" value="DUF58"/>
</dbReference>
<protein>
    <recommendedName>
        <fullName evidence="1">DUF58 domain-containing protein</fullName>
    </recommendedName>
</protein>
<evidence type="ECO:0000313" key="2">
    <source>
        <dbReference type="EMBL" id="KFB70447.1"/>
    </source>
</evidence>
<dbReference type="Pfam" id="PF01882">
    <property type="entry name" value="DUF58"/>
    <property type="match status" value="1"/>
</dbReference>
<comment type="caution">
    <text evidence="2">The sequence shown here is derived from an EMBL/GenBank/DDBJ whole genome shotgun (WGS) entry which is preliminary data.</text>
</comment>
<evidence type="ECO:0000313" key="3">
    <source>
        <dbReference type="Proteomes" id="UP000020077"/>
    </source>
</evidence>
<dbReference type="SUPFAM" id="SSF53300">
    <property type="entry name" value="vWA-like"/>
    <property type="match status" value="1"/>
</dbReference>
<dbReference type="PANTHER" id="PTHR33608:SF3">
    <property type="entry name" value="SLR2013 PROTEIN"/>
    <property type="match status" value="1"/>
</dbReference>
<organism evidence="2 3">
    <name type="scientific">Candidatus Accumulibacter phosphatis</name>
    <dbReference type="NCBI Taxonomy" id="327160"/>
    <lineage>
        <taxon>Bacteria</taxon>
        <taxon>Pseudomonadati</taxon>
        <taxon>Pseudomonadota</taxon>
        <taxon>Betaproteobacteria</taxon>
        <taxon>Candidatus Accumulibacter</taxon>
    </lineage>
</organism>
<gene>
    <name evidence="2" type="ORF">AW09_004458</name>
</gene>
<dbReference type="Gene3D" id="3.40.50.410">
    <property type="entry name" value="von Willebrand factor, type A domain"/>
    <property type="match status" value="1"/>
</dbReference>
<reference evidence="2 3" key="1">
    <citation type="submission" date="2014-02" db="EMBL/GenBank/DDBJ databases">
        <title>Expanding our view of genomic diversity in Candidatus Accumulibacter clades.</title>
        <authorList>
            <person name="Skennerton C.T."/>
            <person name="Barr J.J."/>
            <person name="Slater F.R."/>
            <person name="Bond P.L."/>
            <person name="Tyson G.W."/>
        </authorList>
    </citation>
    <scope>NUCLEOTIDE SEQUENCE [LARGE SCALE GENOMIC DNA]</scope>
    <source>
        <strain evidence="3">BA-91</strain>
    </source>
</reference>